<proteinExistence type="predicted"/>
<organism evidence="3 4">
    <name type="scientific">Lachnellula cervina</name>
    <dbReference type="NCBI Taxonomy" id="1316786"/>
    <lineage>
        <taxon>Eukaryota</taxon>
        <taxon>Fungi</taxon>
        <taxon>Dikarya</taxon>
        <taxon>Ascomycota</taxon>
        <taxon>Pezizomycotina</taxon>
        <taxon>Leotiomycetes</taxon>
        <taxon>Helotiales</taxon>
        <taxon>Lachnaceae</taxon>
        <taxon>Lachnellula</taxon>
    </lineage>
</organism>
<evidence type="ECO:0000313" key="4">
    <source>
        <dbReference type="Proteomes" id="UP000481288"/>
    </source>
</evidence>
<dbReference type="AlphaFoldDB" id="A0A7D8URD7"/>
<feature type="domain" description="Oxidoreductase acuF-like C2H2 type zinc-finger" evidence="2">
    <location>
        <begin position="281"/>
        <end position="300"/>
    </location>
</feature>
<evidence type="ECO:0000259" key="2">
    <source>
        <dbReference type="Pfam" id="PF26082"/>
    </source>
</evidence>
<keyword evidence="4" id="KW-1185">Reference proteome</keyword>
<accession>A0A7D8URD7</accession>
<comment type="caution">
    <text evidence="3">The sequence shown here is derived from an EMBL/GenBank/DDBJ whole genome shotgun (WGS) entry which is preliminary data.</text>
</comment>
<dbReference type="Proteomes" id="UP000481288">
    <property type="component" value="Unassembled WGS sequence"/>
</dbReference>
<evidence type="ECO:0000256" key="1">
    <source>
        <dbReference type="SAM" id="MobiDB-lite"/>
    </source>
</evidence>
<dbReference type="PANTHER" id="PTHR35391:SF7">
    <property type="entry name" value="C2H2-TYPE DOMAIN-CONTAINING PROTEIN"/>
    <property type="match status" value="1"/>
</dbReference>
<evidence type="ECO:0000313" key="3">
    <source>
        <dbReference type="EMBL" id="TVY53887.1"/>
    </source>
</evidence>
<dbReference type="Pfam" id="PF26082">
    <property type="entry name" value="zf-C2H2_AcuF"/>
    <property type="match status" value="1"/>
</dbReference>
<name>A0A7D8URD7_9HELO</name>
<gene>
    <name evidence="3" type="ORF">LCER1_G004425</name>
</gene>
<dbReference type="PANTHER" id="PTHR35391">
    <property type="entry name" value="C2H2-TYPE DOMAIN-CONTAINING PROTEIN-RELATED"/>
    <property type="match status" value="1"/>
</dbReference>
<dbReference type="EMBL" id="QGMG01000402">
    <property type="protein sequence ID" value="TVY53887.1"/>
    <property type="molecule type" value="Genomic_DNA"/>
</dbReference>
<feature type="region of interest" description="Disordered" evidence="1">
    <location>
        <begin position="238"/>
        <end position="266"/>
    </location>
</feature>
<feature type="compositionally biased region" description="Polar residues" evidence="1">
    <location>
        <begin position="246"/>
        <end position="257"/>
    </location>
</feature>
<dbReference type="InterPro" id="IPR058925">
    <property type="entry name" value="zf-C2H2_AcuF"/>
</dbReference>
<protein>
    <recommendedName>
        <fullName evidence="2">Oxidoreductase acuF-like C2H2 type zinc-finger domain-containing protein</fullName>
    </recommendedName>
</protein>
<reference evidence="3 4" key="1">
    <citation type="submission" date="2018-05" db="EMBL/GenBank/DDBJ databases">
        <title>Whole genome sequencing for identification of molecular markers to develop diagnostic detection tools for the regulated plant pathogen Lachnellula willkommii.</title>
        <authorList>
            <person name="Giroux E."/>
            <person name="Bilodeau G."/>
        </authorList>
    </citation>
    <scope>NUCLEOTIDE SEQUENCE [LARGE SCALE GENOMIC DNA]</scope>
    <source>
        <strain evidence="3 4">CBS 625.97</strain>
    </source>
</reference>
<dbReference type="OrthoDB" id="6133115at2759"/>
<sequence>MTTVQATSSPTSISSRAKKCLELFDELLGLPDALDGDASAAEAVDCLGRFKIWAGNIGALQQPELQSSLDYRLRDAHLSSTGEDISTPSDDEEISEIQEIFESITDAINNLFRLSMIIRNNTSRDRYAKAAADALSVPFDDRFDISHVEHKFPALKSRGKEWLVVRLGKAITQRRQYLRYCRDHRDKISREQPQMMQPSGIKPEVVAGLTAGARSAFSKPTSTLAPTQASTLLLTSDQLPEEVTPEDSQSQTSYATSNEEDPNSHKLRVIEHEDISKGTSHFECPYCWQIQASKSQKSWK</sequence>